<dbReference type="EMBL" id="JARKIB010000311">
    <property type="protein sequence ID" value="KAJ7715276.1"/>
    <property type="molecule type" value="Genomic_DNA"/>
</dbReference>
<feature type="region of interest" description="Disordered" evidence="1">
    <location>
        <begin position="1"/>
        <end position="249"/>
    </location>
</feature>
<reference evidence="2" key="1">
    <citation type="submission" date="2023-03" db="EMBL/GenBank/DDBJ databases">
        <title>Massive genome expansion in bonnet fungi (Mycena s.s.) driven by repeated elements and novel gene families across ecological guilds.</title>
        <authorList>
            <consortium name="Lawrence Berkeley National Laboratory"/>
            <person name="Harder C.B."/>
            <person name="Miyauchi S."/>
            <person name="Viragh M."/>
            <person name="Kuo A."/>
            <person name="Thoen E."/>
            <person name="Andreopoulos B."/>
            <person name="Lu D."/>
            <person name="Skrede I."/>
            <person name="Drula E."/>
            <person name="Henrissat B."/>
            <person name="Morin E."/>
            <person name="Kohler A."/>
            <person name="Barry K."/>
            <person name="LaButti K."/>
            <person name="Morin E."/>
            <person name="Salamov A."/>
            <person name="Lipzen A."/>
            <person name="Mereny Z."/>
            <person name="Hegedus B."/>
            <person name="Baldrian P."/>
            <person name="Stursova M."/>
            <person name="Weitz H."/>
            <person name="Taylor A."/>
            <person name="Grigoriev I.V."/>
            <person name="Nagy L.G."/>
            <person name="Martin F."/>
            <person name="Kauserud H."/>
        </authorList>
    </citation>
    <scope>NUCLEOTIDE SEQUENCE</scope>
    <source>
        <strain evidence="2">CBHHK182m</strain>
    </source>
</reference>
<comment type="caution">
    <text evidence="2">The sequence shown here is derived from an EMBL/GenBank/DDBJ whole genome shotgun (WGS) entry which is preliminary data.</text>
</comment>
<evidence type="ECO:0000256" key="1">
    <source>
        <dbReference type="SAM" id="MobiDB-lite"/>
    </source>
</evidence>
<feature type="region of interest" description="Disordered" evidence="1">
    <location>
        <begin position="262"/>
        <end position="302"/>
    </location>
</feature>
<feature type="compositionally biased region" description="Basic and acidic residues" evidence="1">
    <location>
        <begin position="1"/>
        <end position="10"/>
    </location>
</feature>
<accession>A0AAD7H9I3</accession>
<keyword evidence="3" id="KW-1185">Reference proteome</keyword>
<proteinExistence type="predicted"/>
<protein>
    <submittedName>
        <fullName evidence="2">Uncharacterized protein</fullName>
    </submittedName>
</protein>
<evidence type="ECO:0000313" key="2">
    <source>
        <dbReference type="EMBL" id="KAJ7715276.1"/>
    </source>
</evidence>
<sequence>MEEIIFDRNPDNISLISLPGDLLQDEESNKEPLHDTTSNGLATAELDNGSARLVAQAAHLPPSEDSDSDGIPQTDGPQFTTEAIHPPETNSLPEDSGGEQGVADGPQFTTEAIHPPETNSLPEDSGGEQGVADEPQFTTEAIHPPETNSLPEDSGGEQGVADEPQFTTEAIHPPETNSLPEDSGGEQGVADEPQFTTEAIHPPETNSLPEDSGGEQGVADEPQFTTEAIHPPETNSLPEDSGGEQGVADDLGAQAANPLFSPYSVDQSLQGPALHLPQPPGALHLQSVPLPNPSSPVTPWAAPAAPTREDVFPVDLTSPVDFRALACVLDNVFIPENATIYVLTPSRRCLLQVPMQGSSTTTFGFIQFLRSKMTALLTREEFSSWLSPAAQQAVHQHFLSRSRNGERLWNGFVNGARAPRGPKGVVLLQGHYCLWGFSQNQRGEWIMHVDLISKPWAHYRVLQSATECYSTCSVCSKGPELCSTTE</sequence>
<dbReference type="AlphaFoldDB" id="A0AAD7H9I3"/>
<gene>
    <name evidence="2" type="ORF">B0H16DRAFT_508470</name>
</gene>
<organism evidence="2 3">
    <name type="scientific">Mycena metata</name>
    <dbReference type="NCBI Taxonomy" id="1033252"/>
    <lineage>
        <taxon>Eukaryota</taxon>
        <taxon>Fungi</taxon>
        <taxon>Dikarya</taxon>
        <taxon>Basidiomycota</taxon>
        <taxon>Agaricomycotina</taxon>
        <taxon>Agaricomycetes</taxon>
        <taxon>Agaricomycetidae</taxon>
        <taxon>Agaricales</taxon>
        <taxon>Marasmiineae</taxon>
        <taxon>Mycenaceae</taxon>
        <taxon>Mycena</taxon>
    </lineage>
</organism>
<dbReference type="Proteomes" id="UP001215598">
    <property type="component" value="Unassembled WGS sequence"/>
</dbReference>
<name>A0AAD7H9I3_9AGAR</name>
<evidence type="ECO:0000313" key="3">
    <source>
        <dbReference type="Proteomes" id="UP001215598"/>
    </source>
</evidence>